<accession>A0ABU7V976</accession>
<dbReference type="SUPFAM" id="SSF53335">
    <property type="entry name" value="S-adenosyl-L-methionine-dependent methyltransferases"/>
    <property type="match status" value="1"/>
</dbReference>
<comment type="caution">
    <text evidence="5">The sequence shown here is derived from an EMBL/GenBank/DDBJ whole genome shotgun (WGS) entry which is preliminary data.</text>
</comment>
<reference evidence="5 6" key="1">
    <citation type="submission" date="2024-01" db="EMBL/GenBank/DDBJ databases">
        <title>the genome sequence of strain Microbacterium schleiferi NBRC 15075.</title>
        <authorList>
            <person name="Ding Y."/>
            <person name="Zhang G."/>
        </authorList>
    </citation>
    <scope>NUCLEOTIDE SEQUENCE [LARGE SCALE GENOMIC DNA]</scope>
    <source>
        <strain evidence="5 6">NBRC 15075</strain>
    </source>
</reference>
<dbReference type="GO" id="GO:0008168">
    <property type="term" value="F:methyltransferase activity"/>
    <property type="evidence" value="ECO:0007669"/>
    <property type="project" value="UniProtKB-KW"/>
</dbReference>
<dbReference type="PANTHER" id="PTHR12829:SF7">
    <property type="entry name" value="N6-ADENOSINE-METHYLTRANSFERASE CATALYTIC SUBUNIT"/>
    <property type="match status" value="1"/>
</dbReference>
<dbReference type="GO" id="GO:0032259">
    <property type="term" value="P:methylation"/>
    <property type="evidence" value="ECO:0007669"/>
    <property type="project" value="UniProtKB-KW"/>
</dbReference>
<evidence type="ECO:0000313" key="6">
    <source>
        <dbReference type="Proteomes" id="UP001351900"/>
    </source>
</evidence>
<dbReference type="RefSeq" id="WP_331792286.1">
    <property type="nucleotide sequence ID" value="NZ_BAAAUO010000001.1"/>
</dbReference>
<evidence type="ECO:0000256" key="2">
    <source>
        <dbReference type="ARBA" id="ARBA00022679"/>
    </source>
</evidence>
<keyword evidence="1 5" id="KW-0489">Methyltransferase</keyword>
<evidence type="ECO:0000256" key="3">
    <source>
        <dbReference type="ARBA" id="ARBA00022691"/>
    </source>
</evidence>
<keyword evidence="6" id="KW-1185">Reference proteome</keyword>
<evidence type="ECO:0000256" key="1">
    <source>
        <dbReference type="ARBA" id="ARBA00022603"/>
    </source>
</evidence>
<gene>
    <name evidence="5" type="ORF">V2V91_13840</name>
</gene>
<proteinExistence type="inferred from homology"/>
<dbReference type="InterPro" id="IPR029063">
    <property type="entry name" value="SAM-dependent_MTases_sf"/>
</dbReference>
<evidence type="ECO:0000256" key="4">
    <source>
        <dbReference type="PROSITE-ProRule" id="PRU00489"/>
    </source>
</evidence>
<organism evidence="5 6">
    <name type="scientific">Microbacterium schleiferi</name>
    <dbReference type="NCBI Taxonomy" id="69362"/>
    <lineage>
        <taxon>Bacteria</taxon>
        <taxon>Bacillati</taxon>
        <taxon>Actinomycetota</taxon>
        <taxon>Actinomycetes</taxon>
        <taxon>Micrococcales</taxon>
        <taxon>Microbacteriaceae</taxon>
        <taxon>Microbacterium</taxon>
    </lineage>
</organism>
<dbReference type="PANTHER" id="PTHR12829">
    <property type="entry name" value="N6-ADENOSINE-METHYLTRANSFERASE"/>
    <property type="match status" value="1"/>
</dbReference>
<sequence>MNTTINTKKATATSAKTPMRYTTVLIDPPWPTGQRGKLGAERHYPLMTIEQVRALPIPDLMAENSHAYVWCYPGTRSIAEETLRGWGFEFKDEFVWGKDQMGLGSYFRHAHETLLLGVKGKLPFRFHGQRSFAMLPRRSHSWKPEEVHIMIQRCSPGPYLELFARRPFPGWHVWGNEVASDIRVPGYPVPSDAHFEEAANA</sequence>
<dbReference type="Proteomes" id="UP001351900">
    <property type="component" value="Unassembled WGS sequence"/>
</dbReference>
<protein>
    <submittedName>
        <fullName evidence="5">MT-A70 family methyltransferase</fullName>
    </submittedName>
</protein>
<name>A0ABU7V976_9MICO</name>
<dbReference type="Gene3D" id="3.40.50.150">
    <property type="entry name" value="Vaccinia Virus protein VP39"/>
    <property type="match status" value="1"/>
</dbReference>
<evidence type="ECO:0000313" key="5">
    <source>
        <dbReference type="EMBL" id="MEF2256205.1"/>
    </source>
</evidence>
<dbReference type="PROSITE" id="PS51143">
    <property type="entry name" value="MT_A70"/>
    <property type="match status" value="1"/>
</dbReference>
<dbReference type="Pfam" id="PF05063">
    <property type="entry name" value="MT-A70"/>
    <property type="match status" value="1"/>
</dbReference>
<keyword evidence="3" id="KW-0949">S-adenosyl-L-methionine</keyword>
<dbReference type="InterPro" id="IPR007757">
    <property type="entry name" value="MT-A70-like"/>
</dbReference>
<comment type="similarity">
    <text evidence="4">Belongs to the MT-A70-like family.</text>
</comment>
<dbReference type="EMBL" id="JAZHOV010000008">
    <property type="protein sequence ID" value="MEF2256205.1"/>
    <property type="molecule type" value="Genomic_DNA"/>
</dbReference>
<keyword evidence="2" id="KW-0808">Transferase</keyword>